<accession>A0A0G3G758</accession>
<organism evidence="1 2">
    <name type="scientific">Thioalkalivibrio versutus</name>
    <dbReference type="NCBI Taxonomy" id="106634"/>
    <lineage>
        <taxon>Bacteria</taxon>
        <taxon>Pseudomonadati</taxon>
        <taxon>Pseudomonadota</taxon>
        <taxon>Gammaproteobacteria</taxon>
        <taxon>Chromatiales</taxon>
        <taxon>Ectothiorhodospiraceae</taxon>
        <taxon>Thioalkalivibrio</taxon>
    </lineage>
</organism>
<dbReference type="EMBL" id="CP011367">
    <property type="protein sequence ID" value="AKJ95317.1"/>
    <property type="molecule type" value="Genomic_DNA"/>
</dbReference>
<proteinExistence type="predicted"/>
<dbReference type="GO" id="GO:0016226">
    <property type="term" value="P:iron-sulfur cluster assembly"/>
    <property type="evidence" value="ECO:0007669"/>
    <property type="project" value="TreeGrafter"/>
</dbReference>
<reference evidence="1 2" key="1">
    <citation type="submission" date="2015-04" db="EMBL/GenBank/DDBJ databases">
        <title>Complete Sequence for the Genome of the Thioalkalivibrio versutus D301.</title>
        <authorList>
            <person name="Mu T."/>
            <person name="Zhou J."/>
            <person name="Xu X."/>
        </authorList>
    </citation>
    <scope>NUCLEOTIDE SEQUENCE [LARGE SCALE GENOMIC DNA]</scope>
    <source>
        <strain evidence="1 2">D301</strain>
    </source>
</reference>
<protein>
    <submittedName>
        <fullName evidence="1">Glycine cleavage system protein T</fullName>
    </submittedName>
</protein>
<dbReference type="RefSeq" id="WP_018938543.1">
    <property type="nucleotide sequence ID" value="NZ_CP011367.1"/>
</dbReference>
<dbReference type="PANTHER" id="PTHR22602">
    <property type="entry name" value="TRANSFERASE CAF17, MITOCHONDRIAL-RELATED"/>
    <property type="match status" value="1"/>
</dbReference>
<name>A0A0G3G758_9GAMM</name>
<dbReference type="InterPro" id="IPR045179">
    <property type="entry name" value="YgfZ/GcvT"/>
</dbReference>
<dbReference type="Proteomes" id="UP000064201">
    <property type="component" value="Chromosome"/>
</dbReference>
<dbReference type="AlphaFoldDB" id="A0A0G3G758"/>
<dbReference type="Gene3D" id="3.30.70.1630">
    <property type="match status" value="1"/>
</dbReference>
<dbReference type="PANTHER" id="PTHR22602:SF0">
    <property type="entry name" value="TRANSFERASE CAF17, MITOCHONDRIAL-RELATED"/>
    <property type="match status" value="1"/>
</dbReference>
<dbReference type="STRING" id="106634.TVD_08065"/>
<dbReference type="InterPro" id="IPR017703">
    <property type="entry name" value="YgfZ/GCV_T_CS"/>
</dbReference>
<evidence type="ECO:0000313" key="1">
    <source>
        <dbReference type="EMBL" id="AKJ95317.1"/>
    </source>
</evidence>
<gene>
    <name evidence="1" type="ORF">TVD_08065</name>
</gene>
<dbReference type="InterPro" id="IPR029043">
    <property type="entry name" value="GcvT/YgfZ_C"/>
</dbReference>
<dbReference type="SUPFAM" id="SSF101790">
    <property type="entry name" value="Aminomethyltransferase beta-barrel domain"/>
    <property type="match status" value="1"/>
</dbReference>
<evidence type="ECO:0000313" key="2">
    <source>
        <dbReference type="Proteomes" id="UP000064201"/>
    </source>
</evidence>
<dbReference type="PATRIC" id="fig|106634.4.peg.1644"/>
<dbReference type="SUPFAM" id="SSF103025">
    <property type="entry name" value="Folate-binding domain"/>
    <property type="match status" value="1"/>
</dbReference>
<dbReference type="OrthoDB" id="9796287at2"/>
<sequence>MREDWKNHLIDAGAEFEEDDLLHYGNPERERRMAINGEVICDLSHRGLLEVRGDDATDFLQGQFGNDIRAVDGQHSQLSSYSSPKGRAYAVFRVLRTRDGYLLEMPADRIEPVAKRLQMFVLRANVIIEQAGDSRIHFGCSGPDAEKELQSALGVCPAEVEEVVEKNGVTVVRVPGVHPRFELFGEIDAMRKAWDGLNVHAAPVGPRDWALLDILAGVPTVVEETSEKFVPQMLNLHALGAVSFEKGCYPGQEVVARMHYLGKLKRRMFRLAIHTQTPPQPGSPVFQAGGNPDQSDGEIVAAELHPDGLYSALAVLQVAAAKGELRWDAPDGAKAEVVELPYAVPEGA</sequence>
<dbReference type="Gene3D" id="3.30.70.1400">
    <property type="entry name" value="Aminomethyltransferase beta-barrel domains"/>
    <property type="match status" value="1"/>
</dbReference>
<dbReference type="NCBIfam" id="TIGR03317">
    <property type="entry name" value="ygfZ_signature"/>
    <property type="match status" value="1"/>
</dbReference>
<dbReference type="Gene3D" id="2.40.30.160">
    <property type="match status" value="1"/>
</dbReference>
<keyword evidence="2" id="KW-1185">Reference proteome</keyword>
<dbReference type="KEGG" id="tvr:TVD_08065"/>